<evidence type="ECO:0000256" key="1">
    <source>
        <dbReference type="SAM" id="MobiDB-lite"/>
    </source>
</evidence>
<name>A0ABQ7DTI9_BRACR</name>
<dbReference type="EMBL" id="QGKV02000649">
    <property type="protein sequence ID" value="KAF3580535.1"/>
    <property type="molecule type" value="Genomic_DNA"/>
</dbReference>
<reference evidence="2 3" key="1">
    <citation type="journal article" date="2020" name="BMC Genomics">
        <title>Intraspecific diversification of the crop wild relative Brassica cretica Lam. using demographic model selection.</title>
        <authorList>
            <person name="Kioukis A."/>
            <person name="Michalopoulou V.A."/>
            <person name="Briers L."/>
            <person name="Pirintsos S."/>
            <person name="Studholme D.J."/>
            <person name="Pavlidis P."/>
            <person name="Sarris P.F."/>
        </authorList>
    </citation>
    <scope>NUCLEOTIDE SEQUENCE [LARGE SCALE GENOMIC DNA]</scope>
    <source>
        <strain evidence="3">cv. PFS-1207/04</strain>
    </source>
</reference>
<protein>
    <submittedName>
        <fullName evidence="2">Uncharacterized protein</fullName>
    </submittedName>
</protein>
<dbReference type="Proteomes" id="UP000266723">
    <property type="component" value="Unassembled WGS sequence"/>
</dbReference>
<feature type="region of interest" description="Disordered" evidence="1">
    <location>
        <begin position="1"/>
        <end position="24"/>
    </location>
</feature>
<proteinExistence type="predicted"/>
<organism evidence="2 3">
    <name type="scientific">Brassica cretica</name>
    <name type="common">Mustard</name>
    <dbReference type="NCBI Taxonomy" id="69181"/>
    <lineage>
        <taxon>Eukaryota</taxon>
        <taxon>Viridiplantae</taxon>
        <taxon>Streptophyta</taxon>
        <taxon>Embryophyta</taxon>
        <taxon>Tracheophyta</taxon>
        <taxon>Spermatophyta</taxon>
        <taxon>Magnoliopsida</taxon>
        <taxon>eudicotyledons</taxon>
        <taxon>Gunneridae</taxon>
        <taxon>Pentapetalae</taxon>
        <taxon>rosids</taxon>
        <taxon>malvids</taxon>
        <taxon>Brassicales</taxon>
        <taxon>Brassicaceae</taxon>
        <taxon>Brassiceae</taxon>
        <taxon>Brassica</taxon>
    </lineage>
</organism>
<accession>A0ABQ7DTI9</accession>
<feature type="compositionally biased region" description="Basic and acidic residues" evidence="1">
    <location>
        <begin position="14"/>
        <end position="24"/>
    </location>
</feature>
<evidence type="ECO:0000313" key="2">
    <source>
        <dbReference type="EMBL" id="KAF3580535.1"/>
    </source>
</evidence>
<gene>
    <name evidence="2" type="ORF">DY000_02029174</name>
</gene>
<comment type="caution">
    <text evidence="2">The sequence shown here is derived from an EMBL/GenBank/DDBJ whole genome shotgun (WGS) entry which is preliminary data.</text>
</comment>
<keyword evidence="3" id="KW-1185">Reference proteome</keyword>
<evidence type="ECO:0000313" key="3">
    <source>
        <dbReference type="Proteomes" id="UP000266723"/>
    </source>
</evidence>
<sequence length="136" mass="15402">MSNYSASSPAMGRKRGEQHGSHSMRYEMLNRKPLTQYTALRLLYKCFPILLQLMRGTGVLPCTPRNLNTNNCHVEQKCFPVLPQLIRGTEVFPSLTLANKETRDGSENKRNDLITKKAKASPWISILSTTHQIGKE</sequence>